<evidence type="ECO:0000313" key="3">
    <source>
        <dbReference type="Proteomes" id="UP000218824"/>
    </source>
</evidence>
<evidence type="ECO:0000256" key="1">
    <source>
        <dbReference type="SAM" id="Phobius"/>
    </source>
</evidence>
<evidence type="ECO:0000313" key="2">
    <source>
        <dbReference type="EMBL" id="BAV99790.1"/>
    </source>
</evidence>
<accession>A0AAU9ASS3</accession>
<dbReference type="GeneID" id="83066094"/>
<dbReference type="RefSeq" id="WP_096380947.1">
    <property type="nucleotide sequence ID" value="NZ_AP014940.1"/>
</dbReference>
<proteinExistence type="predicted"/>
<keyword evidence="1" id="KW-0812">Transmembrane</keyword>
<dbReference type="AlphaFoldDB" id="A0AAU9ASS3"/>
<dbReference type="InterPro" id="IPR054636">
    <property type="entry name" value="CydP"/>
</dbReference>
<dbReference type="EMBL" id="AP014940">
    <property type="protein sequence ID" value="BAV99790.1"/>
    <property type="molecule type" value="Genomic_DNA"/>
</dbReference>
<dbReference type="Proteomes" id="UP000218824">
    <property type="component" value="Chromosome"/>
</dbReference>
<dbReference type="NCBIfam" id="NF045611">
    <property type="entry name" value="small_CydP"/>
    <property type="match status" value="1"/>
</dbReference>
<organism evidence="2 3">
    <name type="scientific">Lysobacter enzymogenes</name>
    <dbReference type="NCBI Taxonomy" id="69"/>
    <lineage>
        <taxon>Bacteria</taxon>
        <taxon>Pseudomonadati</taxon>
        <taxon>Pseudomonadota</taxon>
        <taxon>Gammaproteobacteria</taxon>
        <taxon>Lysobacterales</taxon>
        <taxon>Lysobacteraceae</taxon>
        <taxon>Lysobacter</taxon>
    </lineage>
</organism>
<sequence length="69" mass="7437">MKTPRAQLDECGASAAAPPRWSAALLRRIALTIAAKLALLTALYLLFFSPSHRPSVDAGAVERLLLHAR</sequence>
<name>A0AAU9ASS3_LYSEN</name>
<feature type="transmembrane region" description="Helical" evidence="1">
    <location>
        <begin position="29"/>
        <end position="47"/>
    </location>
</feature>
<keyword evidence="1" id="KW-0472">Membrane</keyword>
<reference evidence="2 3" key="1">
    <citation type="journal article" date="2017" name="DNA Res.">
        <title>Complete genome sequence and expression profile of the commercial lytic enzyme producer Lysobacter enzymogenes M497-1.</title>
        <authorList>
            <person name="Takami H."/>
            <person name="Toyoda A."/>
            <person name="Uchiyama I."/>
            <person name="Itoh T."/>
            <person name="Takaki Y."/>
            <person name="Arai W."/>
            <person name="Nishi S."/>
            <person name="Kawai M."/>
            <person name="Shinya K."/>
            <person name="Ikeda H."/>
        </authorList>
    </citation>
    <scope>NUCLEOTIDE SEQUENCE [LARGE SCALE GENOMIC DNA]</scope>
    <source>
        <strain evidence="2 3">M497-1</strain>
    </source>
</reference>
<dbReference type="KEGG" id="lem:LEN_4303"/>
<keyword evidence="1" id="KW-1133">Transmembrane helix</keyword>
<protein>
    <recommendedName>
        <fullName evidence="4">Phosphoglycerate mutase</fullName>
    </recommendedName>
</protein>
<evidence type="ECO:0008006" key="4">
    <source>
        <dbReference type="Google" id="ProtNLM"/>
    </source>
</evidence>
<gene>
    <name evidence="2" type="ORF">LEN_4303</name>
</gene>